<dbReference type="RefSeq" id="XP_014663811.1">
    <property type="nucleotide sequence ID" value="XM_014808325.1"/>
</dbReference>
<dbReference type="InterPro" id="IPR027443">
    <property type="entry name" value="IPNS-like_sf"/>
</dbReference>
<reference evidence="6" key="1">
    <citation type="submission" date="2025-08" db="UniProtKB">
        <authorList>
            <consortium name="RefSeq"/>
        </authorList>
    </citation>
    <scope>IDENTIFICATION</scope>
</reference>
<dbReference type="GeneID" id="106806400"/>
<dbReference type="InterPro" id="IPR026992">
    <property type="entry name" value="DIOX_N"/>
</dbReference>
<dbReference type="Gene3D" id="2.60.120.330">
    <property type="entry name" value="B-lactam Antibiotic, Isopenicillin N Synthase, Chain"/>
    <property type="match status" value="2"/>
</dbReference>
<keyword evidence="1" id="KW-0479">Metal-binding</keyword>
<organism evidence="5 6">
    <name type="scientific">Priapulus caudatus</name>
    <name type="common">Priapulid worm</name>
    <dbReference type="NCBI Taxonomy" id="37621"/>
    <lineage>
        <taxon>Eukaryota</taxon>
        <taxon>Metazoa</taxon>
        <taxon>Ecdysozoa</taxon>
        <taxon>Scalidophora</taxon>
        <taxon>Priapulida</taxon>
        <taxon>Priapulimorpha</taxon>
        <taxon>Priapulimorphida</taxon>
        <taxon>Priapulidae</taxon>
        <taxon>Priapulus</taxon>
    </lineage>
</organism>
<name>A0ABM1DV40_PRICU</name>
<protein>
    <submittedName>
        <fullName evidence="6">Uncharacterized protein LOC106806400</fullName>
    </submittedName>
</protein>
<evidence type="ECO:0000259" key="4">
    <source>
        <dbReference type="Pfam" id="PF14226"/>
    </source>
</evidence>
<keyword evidence="3" id="KW-0408">Iron</keyword>
<proteinExistence type="predicted"/>
<sequence>MRIQVDELMRTCRKFFELPHDVKMKYIQQPGENAGYRKMGTQTFESDKPSDLRESFDIFPSSALDLAVFDKAHSEIGKSGYTGLRCLYYPAVPNIADLYSADIKANQMRCGQHSDWGTITLLFQDTTGGLEVLKPRWGIVEVNP</sequence>
<keyword evidence="5" id="KW-1185">Reference proteome</keyword>
<evidence type="ECO:0000256" key="3">
    <source>
        <dbReference type="ARBA" id="ARBA00023004"/>
    </source>
</evidence>
<dbReference type="PANTHER" id="PTHR10209">
    <property type="entry name" value="OXIDOREDUCTASE, 2OG-FE II OXYGENASE FAMILY PROTEIN"/>
    <property type="match status" value="1"/>
</dbReference>
<keyword evidence="2" id="KW-0560">Oxidoreductase</keyword>
<evidence type="ECO:0000256" key="2">
    <source>
        <dbReference type="ARBA" id="ARBA00023002"/>
    </source>
</evidence>
<dbReference type="Pfam" id="PF14226">
    <property type="entry name" value="DIOX_N"/>
    <property type="match status" value="1"/>
</dbReference>
<feature type="domain" description="Non-haem dioxygenase N-terminal" evidence="4">
    <location>
        <begin position="5"/>
        <end position="62"/>
    </location>
</feature>
<dbReference type="SUPFAM" id="SSF51197">
    <property type="entry name" value="Clavaminate synthase-like"/>
    <property type="match status" value="1"/>
</dbReference>
<dbReference type="PANTHER" id="PTHR10209:SF881">
    <property type="entry name" value="FI07970P-RELATED"/>
    <property type="match status" value="1"/>
</dbReference>
<gene>
    <name evidence="6" type="primary">LOC106806400</name>
</gene>
<dbReference type="Proteomes" id="UP000695022">
    <property type="component" value="Unplaced"/>
</dbReference>
<evidence type="ECO:0000256" key="1">
    <source>
        <dbReference type="ARBA" id="ARBA00022723"/>
    </source>
</evidence>
<evidence type="ECO:0000313" key="5">
    <source>
        <dbReference type="Proteomes" id="UP000695022"/>
    </source>
</evidence>
<accession>A0ABM1DV40</accession>
<evidence type="ECO:0000313" key="6">
    <source>
        <dbReference type="RefSeq" id="XP_014663811.1"/>
    </source>
</evidence>